<dbReference type="Gene3D" id="3.40.1380.20">
    <property type="entry name" value="Pyruvate kinase, C-terminal domain"/>
    <property type="match status" value="1"/>
</dbReference>
<dbReference type="GO" id="GO:0004743">
    <property type="term" value="F:pyruvate kinase activity"/>
    <property type="evidence" value="ECO:0007669"/>
    <property type="project" value="UniProtKB-EC"/>
</dbReference>
<feature type="domain" description="Pyruvate kinase C-terminal" evidence="1">
    <location>
        <begin position="3"/>
        <end position="103"/>
    </location>
</feature>
<keyword evidence="2" id="KW-0418">Kinase</keyword>
<keyword evidence="2" id="KW-0670">Pyruvate</keyword>
<dbReference type="Pfam" id="PF02887">
    <property type="entry name" value="PK_C"/>
    <property type="match status" value="1"/>
</dbReference>
<dbReference type="GO" id="GO:0000287">
    <property type="term" value="F:magnesium ion binding"/>
    <property type="evidence" value="ECO:0007669"/>
    <property type="project" value="InterPro"/>
</dbReference>
<organism evidence="2">
    <name type="scientific">bioreactor metagenome</name>
    <dbReference type="NCBI Taxonomy" id="1076179"/>
    <lineage>
        <taxon>unclassified sequences</taxon>
        <taxon>metagenomes</taxon>
        <taxon>ecological metagenomes</taxon>
    </lineage>
</organism>
<reference evidence="2" key="1">
    <citation type="submission" date="2019-08" db="EMBL/GenBank/DDBJ databases">
        <authorList>
            <person name="Kucharzyk K."/>
            <person name="Murdoch R.W."/>
            <person name="Higgins S."/>
            <person name="Loffler F."/>
        </authorList>
    </citation>
    <scope>NUCLEOTIDE SEQUENCE</scope>
</reference>
<sequence length="117" mass="13240">MIRIAVDAAETLPIKAIICNTAVGKSARCCAAYRPRVPIYAFSYRSNVVRQLALVYGVYAECNEFMDSMAELSKDTARRLIEERRLRPEDKVVMLSKNSQARSSNNLFCLGEVREFV</sequence>
<dbReference type="EC" id="2.7.1.40" evidence="2"/>
<keyword evidence="2" id="KW-0808">Transferase</keyword>
<dbReference type="GO" id="GO:0016301">
    <property type="term" value="F:kinase activity"/>
    <property type="evidence" value="ECO:0007669"/>
    <property type="project" value="UniProtKB-KW"/>
</dbReference>
<dbReference type="InterPro" id="IPR001697">
    <property type="entry name" value="Pyr_Knase"/>
</dbReference>
<proteinExistence type="predicted"/>
<dbReference type="EMBL" id="VSSQ01136325">
    <property type="protein sequence ID" value="MPN60705.1"/>
    <property type="molecule type" value="Genomic_DNA"/>
</dbReference>
<dbReference type="InterPro" id="IPR036918">
    <property type="entry name" value="Pyrv_Knase_C_sf"/>
</dbReference>
<name>A0A645JAK6_9ZZZZ</name>
<gene>
    <name evidence="2" type="primary">pyk_44</name>
    <name evidence="2" type="ORF">SDC9_208436</name>
</gene>
<dbReference type="AlphaFoldDB" id="A0A645JAK6"/>
<dbReference type="InterPro" id="IPR015795">
    <property type="entry name" value="Pyrv_Knase_C"/>
</dbReference>
<evidence type="ECO:0000313" key="2">
    <source>
        <dbReference type="EMBL" id="MPN60705.1"/>
    </source>
</evidence>
<dbReference type="GO" id="GO:0030955">
    <property type="term" value="F:potassium ion binding"/>
    <property type="evidence" value="ECO:0007669"/>
    <property type="project" value="InterPro"/>
</dbReference>
<accession>A0A645JAK6</accession>
<protein>
    <submittedName>
        <fullName evidence="2">Pyruvate kinase</fullName>
        <ecNumber evidence="2">2.7.1.40</ecNumber>
    </submittedName>
</protein>
<dbReference type="SUPFAM" id="SSF52935">
    <property type="entry name" value="PK C-terminal domain-like"/>
    <property type="match status" value="1"/>
</dbReference>
<evidence type="ECO:0000259" key="1">
    <source>
        <dbReference type="Pfam" id="PF02887"/>
    </source>
</evidence>
<comment type="caution">
    <text evidence="2">The sequence shown here is derived from an EMBL/GenBank/DDBJ whole genome shotgun (WGS) entry which is preliminary data.</text>
</comment>
<dbReference type="PANTHER" id="PTHR11817">
    <property type="entry name" value="PYRUVATE KINASE"/>
    <property type="match status" value="1"/>
</dbReference>